<dbReference type="AlphaFoldDB" id="A0A1F7WUM0"/>
<dbReference type="STRING" id="1817813.A2008_07770"/>
<reference evidence="3 4" key="1">
    <citation type="journal article" date="2016" name="Nat. Commun.">
        <title>Thousands of microbial genomes shed light on interconnected biogeochemical processes in an aquifer system.</title>
        <authorList>
            <person name="Anantharaman K."/>
            <person name="Brown C.T."/>
            <person name="Hug L.A."/>
            <person name="Sharon I."/>
            <person name="Castelle C.J."/>
            <person name="Probst A.J."/>
            <person name="Thomas B.C."/>
            <person name="Singh A."/>
            <person name="Wilkins M.J."/>
            <person name="Karaoz U."/>
            <person name="Brodie E.L."/>
            <person name="Williams K.H."/>
            <person name="Hubbard S.S."/>
            <person name="Banfield J.F."/>
        </authorList>
    </citation>
    <scope>NUCLEOTIDE SEQUENCE [LARGE SCALE GENOMIC DNA]</scope>
</reference>
<evidence type="ECO:0000313" key="3">
    <source>
        <dbReference type="EMBL" id="OGM06506.1"/>
    </source>
</evidence>
<evidence type="ECO:0000256" key="2">
    <source>
        <dbReference type="SAM" id="SignalP"/>
    </source>
</evidence>
<feature type="chain" id="PRO_5009533597" evidence="2">
    <location>
        <begin position="24"/>
        <end position="279"/>
    </location>
</feature>
<comment type="caution">
    <text evidence="3">The sequence shown here is derived from an EMBL/GenBank/DDBJ whole genome shotgun (WGS) entry which is preliminary data.</text>
</comment>
<protein>
    <submittedName>
        <fullName evidence="3">Uncharacterized protein</fullName>
    </submittedName>
</protein>
<feature type="signal peptide" evidence="2">
    <location>
        <begin position="1"/>
        <end position="23"/>
    </location>
</feature>
<organism evidence="3 4">
    <name type="scientific">Candidatus Wallbacteria bacterium GWC2_49_35</name>
    <dbReference type="NCBI Taxonomy" id="1817813"/>
    <lineage>
        <taxon>Bacteria</taxon>
        <taxon>Candidatus Walliibacteriota</taxon>
    </lineage>
</organism>
<evidence type="ECO:0000256" key="1">
    <source>
        <dbReference type="SAM" id="MobiDB-lite"/>
    </source>
</evidence>
<feature type="region of interest" description="Disordered" evidence="1">
    <location>
        <begin position="82"/>
        <end position="123"/>
    </location>
</feature>
<dbReference type="Proteomes" id="UP000178735">
    <property type="component" value="Unassembled WGS sequence"/>
</dbReference>
<dbReference type="EMBL" id="MGFH01000060">
    <property type="protein sequence ID" value="OGM06506.1"/>
    <property type="molecule type" value="Genomic_DNA"/>
</dbReference>
<name>A0A1F7WUM0_9BACT</name>
<accession>A0A1F7WUM0</accession>
<feature type="compositionally biased region" description="Pro residues" evidence="1">
    <location>
        <begin position="91"/>
        <end position="109"/>
    </location>
</feature>
<proteinExistence type="predicted"/>
<keyword evidence="2" id="KW-0732">Signal</keyword>
<sequence length="279" mass="29792">MTLKRGLFLAALLTLGIQMNASAQTAAVEIGAQAPPPAASPAEQPVPASVLPATVEVTPVPASVPPEVPAAVTAQPPVPAEATVEVTPATPQAPPPIAPGPTPVPPAPAPEAGTAQVQPPATASTQTVLAKDFILKQEELGYGVSLVSKAAKIRIPFESNPILIENKDELKKIAGRLFSEVKDLPENLNAMAINLMSYKKEDKEQDFGLIALELKDVARADAETFKGLIKTSMMNYFKDETFFIADKFPLIVIVAHNYPEGRKEDIKWAFDLAQKKFEK</sequence>
<gene>
    <name evidence="3" type="ORF">A2008_07770</name>
</gene>
<evidence type="ECO:0000313" key="4">
    <source>
        <dbReference type="Proteomes" id="UP000178735"/>
    </source>
</evidence>